<dbReference type="GO" id="GO:0008270">
    <property type="term" value="F:zinc ion binding"/>
    <property type="evidence" value="ECO:0007669"/>
    <property type="project" value="UniProtKB-KW"/>
</dbReference>
<dbReference type="SMART" id="SM00355">
    <property type="entry name" value="ZnF_C2H2"/>
    <property type="match status" value="6"/>
</dbReference>
<dbReference type="PROSITE" id="PS50157">
    <property type="entry name" value="ZINC_FINGER_C2H2_2"/>
    <property type="match status" value="3"/>
</dbReference>
<dbReference type="SMART" id="SM00451">
    <property type="entry name" value="ZnF_U1"/>
    <property type="match status" value="6"/>
</dbReference>
<organism evidence="10 11">
    <name type="scientific">Caerostris darwini</name>
    <dbReference type="NCBI Taxonomy" id="1538125"/>
    <lineage>
        <taxon>Eukaryota</taxon>
        <taxon>Metazoa</taxon>
        <taxon>Ecdysozoa</taxon>
        <taxon>Arthropoda</taxon>
        <taxon>Chelicerata</taxon>
        <taxon>Arachnida</taxon>
        <taxon>Araneae</taxon>
        <taxon>Araneomorphae</taxon>
        <taxon>Entelegynae</taxon>
        <taxon>Araneoidea</taxon>
        <taxon>Araneidae</taxon>
        <taxon>Caerostris</taxon>
    </lineage>
</organism>
<accession>A0AAV4Q4M6</accession>
<feature type="domain" description="C2H2-type" evidence="9">
    <location>
        <begin position="253"/>
        <end position="282"/>
    </location>
</feature>
<dbReference type="InterPro" id="IPR022755">
    <property type="entry name" value="Znf_C2H2_jaz"/>
</dbReference>
<sequence>MTSNYLDKLIGLNWTYEKPFRSVLHLNELFPKEIFYKIKFKMERKTSADEKTSLISNGKEGPRKTKKLLFSDSDSDSDDPFPEIECDLCSKSFSNVRAYEQHVSGKKHHQKMAQKRLMKSAGIPENGDGEKHEEDASDELHCDVCQKTITGYISFAAHLKGSVHAKNVKHKKLKESLKDKPEVLAEKDTEVDPEDDGILGKPFARCPTCDKTFYDPLSYKRHMVGHGHKKKILQQKTLDNLKHDDPELEDDSFRCDVCSKTFSGPIPYKTHLKSGVHENQVKRSKAMEKLKEFFDLDPENGSMICKECKRTFTDPSAFKLHLDNKSHEKQSAKGRMLDFVSANPEIAAMKSVGNISSEDESDEEASYEKGYYFLVCKLCHSSFTGVENAKDHVKSKRHQKAKKEKNDMKLLKKKLSEKPKSVKAKDIISSRNGDEGNKKPTMGDEIDAAVKRKEIPHSEANDDFELI</sequence>
<dbReference type="SUPFAM" id="SSF57667">
    <property type="entry name" value="beta-beta-alpha zinc fingers"/>
    <property type="match status" value="6"/>
</dbReference>
<keyword evidence="5" id="KW-0862">Zinc</keyword>
<evidence type="ECO:0000259" key="9">
    <source>
        <dbReference type="PROSITE" id="PS50157"/>
    </source>
</evidence>
<gene>
    <name evidence="10" type="primary">AVEN_83309_1</name>
    <name evidence="10" type="ORF">CDAR_430721</name>
</gene>
<keyword evidence="4 7" id="KW-0863">Zinc-finger</keyword>
<dbReference type="InterPro" id="IPR036236">
    <property type="entry name" value="Znf_C2H2_sf"/>
</dbReference>
<evidence type="ECO:0000256" key="4">
    <source>
        <dbReference type="ARBA" id="ARBA00022771"/>
    </source>
</evidence>
<comment type="caution">
    <text evidence="10">The sequence shown here is derived from an EMBL/GenBank/DDBJ whole genome shotgun (WGS) entry which is preliminary data.</text>
</comment>
<evidence type="ECO:0000256" key="8">
    <source>
        <dbReference type="SAM" id="MobiDB-lite"/>
    </source>
</evidence>
<dbReference type="PANTHER" id="PTHR46144:SF6">
    <property type="entry name" value="C2H2-TYPE DOMAIN-CONTAINING PROTEIN"/>
    <property type="match status" value="1"/>
</dbReference>
<comment type="subcellular location">
    <subcellularLocation>
        <location evidence="1">Nucleus</location>
    </subcellularLocation>
</comment>
<dbReference type="PROSITE" id="PS00028">
    <property type="entry name" value="ZINC_FINGER_C2H2_1"/>
    <property type="match status" value="6"/>
</dbReference>
<dbReference type="Pfam" id="PF12874">
    <property type="entry name" value="zf-met"/>
    <property type="match status" value="4"/>
</dbReference>
<protein>
    <recommendedName>
        <fullName evidence="9">C2H2-type domain-containing protein</fullName>
    </recommendedName>
</protein>
<evidence type="ECO:0000313" key="10">
    <source>
        <dbReference type="EMBL" id="GIY03327.1"/>
    </source>
</evidence>
<evidence type="ECO:0000313" key="11">
    <source>
        <dbReference type="Proteomes" id="UP001054837"/>
    </source>
</evidence>
<proteinExistence type="predicted"/>
<feature type="compositionally biased region" description="Basic residues" evidence="8">
    <location>
        <begin position="393"/>
        <end position="403"/>
    </location>
</feature>
<keyword evidence="6" id="KW-0539">Nucleus</keyword>
<dbReference type="Pfam" id="PF00096">
    <property type="entry name" value="zf-C2H2"/>
    <property type="match status" value="1"/>
</dbReference>
<dbReference type="EMBL" id="BPLQ01003792">
    <property type="protein sequence ID" value="GIY03327.1"/>
    <property type="molecule type" value="Genomic_DNA"/>
</dbReference>
<feature type="domain" description="C2H2-type" evidence="9">
    <location>
        <begin position="303"/>
        <end position="332"/>
    </location>
</feature>
<dbReference type="Pfam" id="PF12171">
    <property type="entry name" value="zf-C2H2_jaz"/>
    <property type="match status" value="1"/>
</dbReference>
<evidence type="ECO:0000256" key="6">
    <source>
        <dbReference type="ARBA" id="ARBA00023242"/>
    </source>
</evidence>
<reference evidence="10 11" key="1">
    <citation type="submission" date="2021-06" db="EMBL/GenBank/DDBJ databases">
        <title>Caerostris darwini draft genome.</title>
        <authorList>
            <person name="Kono N."/>
            <person name="Arakawa K."/>
        </authorList>
    </citation>
    <scope>NUCLEOTIDE SEQUENCE [LARGE SCALE GENOMIC DNA]</scope>
</reference>
<keyword evidence="3" id="KW-0677">Repeat</keyword>
<keyword evidence="11" id="KW-1185">Reference proteome</keyword>
<evidence type="ECO:0000256" key="3">
    <source>
        <dbReference type="ARBA" id="ARBA00022737"/>
    </source>
</evidence>
<name>A0AAV4Q4M6_9ARAC</name>
<feature type="compositionally biased region" description="Basic and acidic residues" evidence="8">
    <location>
        <begin position="404"/>
        <end position="460"/>
    </location>
</feature>
<feature type="domain" description="C2H2-type" evidence="9">
    <location>
        <begin position="204"/>
        <end position="231"/>
    </location>
</feature>
<dbReference type="GO" id="GO:0005634">
    <property type="term" value="C:nucleus"/>
    <property type="evidence" value="ECO:0007669"/>
    <property type="project" value="UniProtKB-SubCell"/>
</dbReference>
<dbReference type="InterPro" id="IPR051868">
    <property type="entry name" value="ZN346_ZMAT4"/>
</dbReference>
<dbReference type="Gene3D" id="3.30.160.60">
    <property type="entry name" value="Classic Zinc Finger"/>
    <property type="match status" value="5"/>
</dbReference>
<dbReference type="InterPro" id="IPR013087">
    <property type="entry name" value="Znf_C2H2_type"/>
</dbReference>
<evidence type="ECO:0000256" key="5">
    <source>
        <dbReference type="ARBA" id="ARBA00022833"/>
    </source>
</evidence>
<evidence type="ECO:0000256" key="2">
    <source>
        <dbReference type="ARBA" id="ARBA00022723"/>
    </source>
</evidence>
<dbReference type="PANTHER" id="PTHR46144">
    <property type="entry name" value="ZINC FINGER PROTEIN 385B-LIKE"/>
    <property type="match status" value="1"/>
</dbReference>
<keyword evidence="2" id="KW-0479">Metal-binding</keyword>
<dbReference type="Proteomes" id="UP001054837">
    <property type="component" value="Unassembled WGS sequence"/>
</dbReference>
<dbReference type="InterPro" id="IPR003604">
    <property type="entry name" value="Matrin/U1-like-C_Znf_C2H2"/>
</dbReference>
<dbReference type="AlphaFoldDB" id="A0AAV4Q4M6"/>
<feature type="region of interest" description="Disordered" evidence="8">
    <location>
        <begin position="390"/>
        <end position="467"/>
    </location>
</feature>
<evidence type="ECO:0000256" key="1">
    <source>
        <dbReference type="ARBA" id="ARBA00004123"/>
    </source>
</evidence>
<dbReference type="GO" id="GO:0003676">
    <property type="term" value="F:nucleic acid binding"/>
    <property type="evidence" value="ECO:0007669"/>
    <property type="project" value="InterPro"/>
</dbReference>
<evidence type="ECO:0000256" key="7">
    <source>
        <dbReference type="PROSITE-ProRule" id="PRU00042"/>
    </source>
</evidence>